<keyword evidence="3" id="KW-0028">Amino-acid biosynthesis</keyword>
<dbReference type="GO" id="GO:0004764">
    <property type="term" value="F:shikimate 3-dehydrogenase (NADP+) activity"/>
    <property type="evidence" value="ECO:0007669"/>
    <property type="project" value="InterPro"/>
</dbReference>
<protein>
    <submittedName>
        <fullName evidence="5">Shikimate dehydrogenase substrate binding domain protein</fullName>
    </submittedName>
</protein>
<dbReference type="SUPFAM" id="SSF51735">
    <property type="entry name" value="NAD(P)-binding Rossmann-fold domains"/>
    <property type="match status" value="1"/>
</dbReference>
<dbReference type="RefSeq" id="WP_009517271.1">
    <property type="nucleotide sequence ID" value="NZ_CCAE010000003.1"/>
</dbReference>
<dbReference type="GO" id="GO:0050661">
    <property type="term" value="F:NADP binding"/>
    <property type="evidence" value="ECO:0007669"/>
    <property type="project" value="TreeGrafter"/>
</dbReference>
<keyword evidence="2" id="KW-0560">Oxidoreductase</keyword>
<dbReference type="PANTHER" id="PTHR21089">
    <property type="entry name" value="SHIKIMATE DEHYDROGENASE"/>
    <property type="match status" value="1"/>
</dbReference>
<dbReference type="GO" id="GO:0019632">
    <property type="term" value="P:shikimate metabolic process"/>
    <property type="evidence" value="ECO:0007669"/>
    <property type="project" value="TreeGrafter"/>
</dbReference>
<dbReference type="InterPro" id="IPR036291">
    <property type="entry name" value="NAD(P)-bd_dom_sf"/>
</dbReference>
<evidence type="ECO:0000256" key="1">
    <source>
        <dbReference type="ARBA" id="ARBA00004871"/>
    </source>
</evidence>
<keyword evidence="3" id="KW-0057">Aromatic amino acid biosynthesis</keyword>
<gene>
    <name evidence="5" type="ORF">BN948_00779</name>
</gene>
<evidence type="ECO:0000256" key="2">
    <source>
        <dbReference type="ARBA" id="ARBA00023002"/>
    </source>
</evidence>
<dbReference type="GO" id="GO:0009423">
    <property type="term" value="P:chorismate biosynthetic process"/>
    <property type="evidence" value="ECO:0007669"/>
    <property type="project" value="TreeGrafter"/>
</dbReference>
<evidence type="ECO:0000259" key="4">
    <source>
        <dbReference type="Pfam" id="PF08501"/>
    </source>
</evidence>
<dbReference type="AlphaFoldDB" id="A0A1L1P9B7"/>
<dbReference type="Gene3D" id="3.40.50.720">
    <property type="entry name" value="NAD(P)-binding Rossmann-like Domain"/>
    <property type="match status" value="1"/>
</dbReference>
<evidence type="ECO:0000256" key="3">
    <source>
        <dbReference type="ARBA" id="ARBA00023141"/>
    </source>
</evidence>
<dbReference type="Proteomes" id="UP000028878">
    <property type="component" value="Unassembled WGS sequence"/>
</dbReference>
<evidence type="ECO:0000313" key="5">
    <source>
        <dbReference type="EMBL" id="CDN86378.1"/>
    </source>
</evidence>
<dbReference type="EMBL" id="CCAE010000003">
    <property type="protein sequence ID" value="CDN86378.1"/>
    <property type="molecule type" value="Genomic_DNA"/>
</dbReference>
<dbReference type="SUPFAM" id="SSF53223">
    <property type="entry name" value="Aminoacid dehydrogenase-like, N-terminal domain"/>
    <property type="match status" value="1"/>
</dbReference>
<dbReference type="InterPro" id="IPR022893">
    <property type="entry name" value="Shikimate_DH_fam"/>
</dbReference>
<sequence>MNTPRIDGHTRVIVHLGHPTHSFKAPLIYNPWFAASGTNAVVVPLDCPAGALEALLPPLMAAPNVLGALITMPHKVGVVALLDEVSRTAQVAGACNAVKRAPNGRLIGDMFDGEGFVRGVQRKGLVLKGASTLVVGSGGVGSAIAASLAAAGVAHLALFDTNGAASEALSARLRAVYPRLQISTGERDPAGFDLVVNATPLGMEPGDPLPLDVDRLDARTFVGEVVMRERFTAFLSAAQARGCRVQVGTDMLFEQIPAYLEFFGLPVATPERLRELAQLDGTPPSPQEAKP</sequence>
<dbReference type="InterPro" id="IPR013708">
    <property type="entry name" value="Shikimate_DH-bd_N"/>
</dbReference>
<accession>A0A1L1P9B7</accession>
<feature type="domain" description="Shikimate dehydrogenase substrate binding N-terminal" evidence="4">
    <location>
        <begin position="17"/>
        <end position="98"/>
    </location>
</feature>
<reference evidence="6" key="1">
    <citation type="submission" date="2014-11" db="EMBL/GenBank/DDBJ databases">
        <title>Draft genome sequence of Hydrogenophaga intermedia S1.</title>
        <authorList>
            <person name="Gan H.M."/>
            <person name="Chew T.H."/>
            <person name="Stolz A."/>
        </authorList>
    </citation>
    <scope>NUCLEOTIDE SEQUENCE [LARGE SCALE GENOMIC DNA]</scope>
    <source>
        <strain evidence="6">S1</strain>
    </source>
</reference>
<keyword evidence="6" id="KW-1185">Reference proteome</keyword>
<dbReference type="InterPro" id="IPR046346">
    <property type="entry name" value="Aminoacid_DH-like_N_sf"/>
</dbReference>
<dbReference type="CDD" id="cd01065">
    <property type="entry name" value="NAD_bind_Shikimate_DH"/>
    <property type="match status" value="1"/>
</dbReference>
<comment type="pathway">
    <text evidence="1">Metabolic intermediate biosynthesis; chorismate biosynthesis; chorismate from D-erythrose 4-phosphate and phosphoenolpyruvate: step 4/7.</text>
</comment>
<name>A0A1L1P9B7_HYDIT</name>
<dbReference type="Pfam" id="PF08501">
    <property type="entry name" value="Shikimate_dh_N"/>
    <property type="match status" value="1"/>
</dbReference>
<proteinExistence type="predicted"/>
<dbReference type="GO" id="GO:0005829">
    <property type="term" value="C:cytosol"/>
    <property type="evidence" value="ECO:0007669"/>
    <property type="project" value="TreeGrafter"/>
</dbReference>
<dbReference type="GO" id="GO:0009073">
    <property type="term" value="P:aromatic amino acid family biosynthetic process"/>
    <property type="evidence" value="ECO:0007669"/>
    <property type="project" value="UniProtKB-KW"/>
</dbReference>
<dbReference type="Gene3D" id="3.40.50.10860">
    <property type="entry name" value="Leucine Dehydrogenase, chain A, domain 1"/>
    <property type="match status" value="1"/>
</dbReference>
<organism evidence="5 6">
    <name type="scientific">Hydrogenophaga intermedia</name>
    <dbReference type="NCBI Taxonomy" id="65786"/>
    <lineage>
        <taxon>Bacteria</taxon>
        <taxon>Pseudomonadati</taxon>
        <taxon>Pseudomonadota</taxon>
        <taxon>Betaproteobacteria</taxon>
        <taxon>Burkholderiales</taxon>
        <taxon>Comamonadaceae</taxon>
        <taxon>Hydrogenophaga</taxon>
    </lineage>
</organism>
<evidence type="ECO:0000313" key="6">
    <source>
        <dbReference type="Proteomes" id="UP000028878"/>
    </source>
</evidence>
<dbReference type="PANTHER" id="PTHR21089:SF1">
    <property type="entry name" value="BIFUNCTIONAL 3-DEHYDROQUINATE DEHYDRATASE_SHIKIMATE DEHYDROGENASE, CHLOROPLASTIC"/>
    <property type="match status" value="1"/>
</dbReference>